<organism evidence="1 2">
    <name type="scientific">Pseudoduganella aquatica</name>
    <dbReference type="NCBI Taxonomy" id="2660641"/>
    <lineage>
        <taxon>Bacteria</taxon>
        <taxon>Pseudomonadati</taxon>
        <taxon>Pseudomonadota</taxon>
        <taxon>Betaproteobacteria</taxon>
        <taxon>Burkholderiales</taxon>
        <taxon>Oxalobacteraceae</taxon>
        <taxon>Telluria group</taxon>
        <taxon>Pseudoduganella</taxon>
    </lineage>
</organism>
<evidence type="ECO:0000313" key="1">
    <source>
        <dbReference type="EMBL" id="MYN05740.1"/>
    </source>
</evidence>
<dbReference type="Pfam" id="PF04134">
    <property type="entry name" value="DCC1-like"/>
    <property type="match status" value="1"/>
</dbReference>
<evidence type="ECO:0000313" key="2">
    <source>
        <dbReference type="Proteomes" id="UP000450676"/>
    </source>
</evidence>
<protein>
    <submittedName>
        <fullName evidence="1">DUF393 domain-containing protein</fullName>
    </submittedName>
</protein>
<comment type="caution">
    <text evidence="1">The sequence shown here is derived from an EMBL/GenBank/DDBJ whole genome shotgun (WGS) entry which is preliminary data.</text>
</comment>
<dbReference type="Proteomes" id="UP000450676">
    <property type="component" value="Unassembled WGS sequence"/>
</dbReference>
<keyword evidence="2" id="KW-1185">Reference proteome</keyword>
<gene>
    <name evidence="1" type="ORF">GTP77_00130</name>
</gene>
<accession>A0A7X4KKH7</accession>
<reference evidence="1 2" key="1">
    <citation type="submission" date="2019-12" db="EMBL/GenBank/DDBJ databases">
        <title>Novel species isolated from a subtropical stream in China.</title>
        <authorList>
            <person name="Lu H."/>
        </authorList>
    </citation>
    <scope>NUCLEOTIDE SEQUENCE [LARGE SCALE GENOMIC DNA]</scope>
    <source>
        <strain evidence="1 2">FT127W</strain>
    </source>
</reference>
<dbReference type="RefSeq" id="WP_161070143.1">
    <property type="nucleotide sequence ID" value="NZ_WWCU01000001.1"/>
</dbReference>
<dbReference type="GO" id="GO:0015035">
    <property type="term" value="F:protein-disulfide reductase activity"/>
    <property type="evidence" value="ECO:0007669"/>
    <property type="project" value="InterPro"/>
</dbReference>
<dbReference type="EMBL" id="WWCU01000001">
    <property type="protein sequence ID" value="MYN05740.1"/>
    <property type="molecule type" value="Genomic_DNA"/>
</dbReference>
<name>A0A7X4KKH7_9BURK</name>
<sequence>MNIVSALQAEYPGGLVIVYDGECPFCASYVQVLKLRESAGPVHLVDARARPVLVGMLRESGYDLNQGMAALYGGRIYYGDKCVHMLALLSTESGAFNRINSAVFRSRALSRVLYPVLRCGRNFTLRLMGRKKLPE</sequence>
<proteinExistence type="predicted"/>
<dbReference type="InterPro" id="IPR007263">
    <property type="entry name" value="DCC1-like"/>
</dbReference>
<dbReference type="AlphaFoldDB" id="A0A7X4KKH7"/>